<dbReference type="EMBL" id="JAUSSU010000002">
    <property type="protein sequence ID" value="MDQ0111838.1"/>
    <property type="molecule type" value="Genomic_DNA"/>
</dbReference>
<evidence type="ECO:0000313" key="1">
    <source>
        <dbReference type="EMBL" id="MDQ0111838.1"/>
    </source>
</evidence>
<evidence type="ECO:0000313" key="2">
    <source>
        <dbReference type="Proteomes" id="UP001229346"/>
    </source>
</evidence>
<name>A0ABT9TWU0_PAEHA</name>
<organism evidence="1 2">
    <name type="scientific">Paenibacillus harenae</name>
    <dbReference type="NCBI Taxonomy" id="306543"/>
    <lineage>
        <taxon>Bacteria</taxon>
        <taxon>Bacillati</taxon>
        <taxon>Bacillota</taxon>
        <taxon>Bacilli</taxon>
        <taxon>Bacillales</taxon>
        <taxon>Paenibacillaceae</taxon>
        <taxon>Paenibacillus</taxon>
    </lineage>
</organism>
<dbReference type="Proteomes" id="UP001229346">
    <property type="component" value="Unassembled WGS sequence"/>
</dbReference>
<sequence length="268" mass="31648">MNPFEKIFNYQIISKLDDSGTFMVTSHERSWLKTMLSDVAAEHAFTPETLSKLRSMLETDPLLRMEERLVQKARSKVVHVYHPLLRQLRRSIMSHNQITLSFLAKDGNLNASQSGIPYKLEYSMVKREWYLLWFHLSRRKLLTTRLNKIVDVQDMELPPSQHEQLQASIRRLIDRRAMKVAIEVVRQYNEELSRILYAFSCFDKKVQYDAETHIYTVHLTFPGEEQEYVLSKLRFLGKRVRIAESDYLKSRMLNTANMALERYGQSDP</sequence>
<keyword evidence="2" id="KW-1185">Reference proteome</keyword>
<protein>
    <submittedName>
        <fullName evidence="1">DNA-binding transcriptional regulator YafY</fullName>
    </submittedName>
</protein>
<gene>
    <name evidence="1" type="ORF">J2T15_001271</name>
</gene>
<proteinExistence type="predicted"/>
<dbReference type="GO" id="GO:0003677">
    <property type="term" value="F:DNA binding"/>
    <property type="evidence" value="ECO:0007669"/>
    <property type="project" value="UniProtKB-KW"/>
</dbReference>
<reference evidence="1 2" key="1">
    <citation type="submission" date="2023-07" db="EMBL/GenBank/DDBJ databases">
        <title>Sorghum-associated microbial communities from plants grown in Nebraska, USA.</title>
        <authorList>
            <person name="Schachtman D."/>
        </authorList>
    </citation>
    <scope>NUCLEOTIDE SEQUENCE [LARGE SCALE GENOMIC DNA]</scope>
    <source>
        <strain evidence="1 2">CC482</strain>
    </source>
</reference>
<dbReference type="RefSeq" id="WP_307202100.1">
    <property type="nucleotide sequence ID" value="NZ_JAUSSU010000002.1"/>
</dbReference>
<accession>A0ABT9TWU0</accession>
<keyword evidence="1" id="KW-0238">DNA-binding</keyword>
<comment type="caution">
    <text evidence="1">The sequence shown here is derived from an EMBL/GenBank/DDBJ whole genome shotgun (WGS) entry which is preliminary data.</text>
</comment>
<dbReference type="PROSITE" id="PS52050">
    <property type="entry name" value="WYL"/>
    <property type="match status" value="1"/>
</dbReference>